<dbReference type="SUPFAM" id="SSF52540">
    <property type="entry name" value="P-loop containing nucleoside triphosphate hydrolases"/>
    <property type="match status" value="1"/>
</dbReference>
<dbReference type="Pfam" id="PF12704">
    <property type="entry name" value="MacB_PCD"/>
    <property type="match status" value="1"/>
</dbReference>
<dbReference type="PANTHER" id="PTHR24220:SF86">
    <property type="entry name" value="ABC TRANSPORTER ABCH.1"/>
    <property type="match status" value="1"/>
</dbReference>
<evidence type="ECO:0000256" key="11">
    <source>
        <dbReference type="ARBA" id="ARBA00038388"/>
    </source>
</evidence>
<keyword evidence="9 13" id="KW-0472">Membrane</keyword>
<keyword evidence="7 15" id="KW-0067">ATP-binding</keyword>
<comment type="caution">
    <text evidence="15">The sequence shown here is derived from an EMBL/GenBank/DDBJ whole genome shotgun (WGS) entry which is preliminary data.</text>
</comment>
<dbReference type="InterPro" id="IPR025857">
    <property type="entry name" value="MacB_PCD"/>
</dbReference>
<name>A0ABT9TL67_PAENI</name>
<evidence type="ECO:0000313" key="16">
    <source>
        <dbReference type="Proteomes" id="UP001244563"/>
    </source>
</evidence>
<evidence type="ECO:0000256" key="13">
    <source>
        <dbReference type="SAM" id="Phobius"/>
    </source>
</evidence>
<feature type="transmembrane region" description="Helical" evidence="13">
    <location>
        <begin position="290"/>
        <end position="309"/>
    </location>
</feature>
<feature type="transmembrane region" description="Helical" evidence="13">
    <location>
        <begin position="633"/>
        <end position="655"/>
    </location>
</feature>
<organism evidence="15 16">
    <name type="scientific">Paenarthrobacter nicotinovorans</name>
    <name type="common">Arthrobacter nicotinovorans</name>
    <dbReference type="NCBI Taxonomy" id="29320"/>
    <lineage>
        <taxon>Bacteria</taxon>
        <taxon>Bacillati</taxon>
        <taxon>Actinomycetota</taxon>
        <taxon>Actinomycetes</taxon>
        <taxon>Micrococcales</taxon>
        <taxon>Micrococcaceae</taxon>
        <taxon>Paenarthrobacter</taxon>
    </lineage>
</organism>
<dbReference type="CDD" id="cd03255">
    <property type="entry name" value="ABC_MJ0796_LolCDE_FtsE"/>
    <property type="match status" value="1"/>
</dbReference>
<comment type="similarity">
    <text evidence="11">Belongs to the ABC transporter superfamily. Macrolide exporter (TC 3.A.1.122) family.</text>
</comment>
<dbReference type="EMBL" id="JAUSSW010000004">
    <property type="protein sequence ID" value="MDQ0102395.1"/>
    <property type="molecule type" value="Genomic_DNA"/>
</dbReference>
<dbReference type="Pfam" id="PF00005">
    <property type="entry name" value="ABC_tran"/>
    <property type="match status" value="1"/>
</dbReference>
<dbReference type="PANTHER" id="PTHR24220">
    <property type="entry name" value="IMPORT ATP-BINDING PROTEIN"/>
    <property type="match status" value="1"/>
</dbReference>
<dbReference type="Pfam" id="PF02687">
    <property type="entry name" value="FtsX"/>
    <property type="match status" value="1"/>
</dbReference>
<comment type="subcellular location">
    <subcellularLocation>
        <location evidence="1">Cell inner membrane</location>
        <topology evidence="1">Multi-pass membrane protein</topology>
    </subcellularLocation>
</comment>
<evidence type="ECO:0000256" key="3">
    <source>
        <dbReference type="ARBA" id="ARBA00022475"/>
    </source>
</evidence>
<evidence type="ECO:0000256" key="12">
    <source>
        <dbReference type="SAM" id="MobiDB-lite"/>
    </source>
</evidence>
<feature type="region of interest" description="Disordered" evidence="12">
    <location>
        <begin position="234"/>
        <end position="254"/>
    </location>
</feature>
<dbReference type="InterPro" id="IPR003439">
    <property type="entry name" value="ABC_transporter-like_ATP-bd"/>
</dbReference>
<dbReference type="PROSITE" id="PS00211">
    <property type="entry name" value="ABC_TRANSPORTER_1"/>
    <property type="match status" value="1"/>
</dbReference>
<dbReference type="GO" id="GO:0016787">
    <property type="term" value="F:hydrolase activity"/>
    <property type="evidence" value="ECO:0007669"/>
    <property type="project" value="UniProtKB-KW"/>
</dbReference>
<keyword evidence="15" id="KW-0378">Hydrolase</keyword>
<feature type="domain" description="ABC transporter" evidence="14">
    <location>
        <begin position="18"/>
        <end position="254"/>
    </location>
</feature>
<dbReference type="RefSeq" id="WP_156524773.1">
    <property type="nucleotide sequence ID" value="NZ_BDDW01000006.1"/>
</dbReference>
<dbReference type="InterPro" id="IPR017911">
    <property type="entry name" value="MacB-like_ATP-bd"/>
</dbReference>
<dbReference type="EC" id="3.6.3.-" evidence="15"/>
<keyword evidence="16" id="KW-1185">Reference proteome</keyword>
<dbReference type="InterPro" id="IPR003838">
    <property type="entry name" value="ABC3_permease_C"/>
</dbReference>
<dbReference type="InterPro" id="IPR003593">
    <property type="entry name" value="AAA+_ATPase"/>
</dbReference>
<evidence type="ECO:0000256" key="8">
    <source>
        <dbReference type="ARBA" id="ARBA00022989"/>
    </source>
</evidence>
<protein>
    <submittedName>
        <fullName evidence="15">Macrolide transport system ATP-binding/permease protein</fullName>
        <ecNumber evidence="15">3.6.3.-</ecNumber>
    </submittedName>
</protein>
<evidence type="ECO:0000256" key="10">
    <source>
        <dbReference type="ARBA" id="ARBA00038076"/>
    </source>
</evidence>
<evidence type="ECO:0000256" key="2">
    <source>
        <dbReference type="ARBA" id="ARBA00022448"/>
    </source>
</evidence>
<dbReference type="InterPro" id="IPR017871">
    <property type="entry name" value="ABC_transporter-like_CS"/>
</dbReference>
<feature type="transmembrane region" description="Helical" evidence="13">
    <location>
        <begin position="587"/>
        <end position="613"/>
    </location>
</feature>
<evidence type="ECO:0000259" key="14">
    <source>
        <dbReference type="PROSITE" id="PS50893"/>
    </source>
</evidence>
<evidence type="ECO:0000256" key="4">
    <source>
        <dbReference type="ARBA" id="ARBA00022519"/>
    </source>
</evidence>
<dbReference type="Proteomes" id="UP001244563">
    <property type="component" value="Unassembled WGS sequence"/>
</dbReference>
<keyword evidence="6" id="KW-0547">Nucleotide-binding</keyword>
<accession>A0ABT9TL67</accession>
<evidence type="ECO:0000256" key="9">
    <source>
        <dbReference type="ARBA" id="ARBA00023136"/>
    </source>
</evidence>
<dbReference type="Gene3D" id="3.40.50.300">
    <property type="entry name" value="P-loop containing nucleotide triphosphate hydrolases"/>
    <property type="match status" value="1"/>
</dbReference>
<dbReference type="InterPro" id="IPR015854">
    <property type="entry name" value="ABC_transpr_LolD-like"/>
</dbReference>
<proteinExistence type="inferred from homology"/>
<evidence type="ECO:0000256" key="5">
    <source>
        <dbReference type="ARBA" id="ARBA00022692"/>
    </source>
</evidence>
<dbReference type="InterPro" id="IPR027417">
    <property type="entry name" value="P-loop_NTPase"/>
</dbReference>
<evidence type="ECO:0000256" key="7">
    <source>
        <dbReference type="ARBA" id="ARBA00022840"/>
    </source>
</evidence>
<dbReference type="SMART" id="SM00382">
    <property type="entry name" value="AAA"/>
    <property type="match status" value="1"/>
</dbReference>
<keyword evidence="2" id="KW-0813">Transport</keyword>
<evidence type="ECO:0000256" key="1">
    <source>
        <dbReference type="ARBA" id="ARBA00004429"/>
    </source>
</evidence>
<keyword evidence="5 13" id="KW-0812">Transmembrane</keyword>
<keyword evidence="8 13" id="KW-1133">Transmembrane helix</keyword>
<feature type="transmembrane region" description="Helical" evidence="13">
    <location>
        <begin position="541"/>
        <end position="566"/>
    </location>
</feature>
<keyword evidence="3" id="KW-1003">Cell membrane</keyword>
<reference evidence="15 16" key="1">
    <citation type="submission" date="2023-07" db="EMBL/GenBank/DDBJ databases">
        <title>Sorghum-associated microbial communities from plants grown in Nebraska, USA.</title>
        <authorList>
            <person name="Schachtman D."/>
        </authorList>
    </citation>
    <scope>NUCLEOTIDE SEQUENCE [LARGE SCALE GENOMIC DNA]</scope>
    <source>
        <strain evidence="15 16">CC523</strain>
    </source>
</reference>
<gene>
    <name evidence="15" type="ORF">J2T10_002041</name>
</gene>
<evidence type="ECO:0000313" key="15">
    <source>
        <dbReference type="EMBL" id="MDQ0102395.1"/>
    </source>
</evidence>
<dbReference type="GO" id="GO:0005524">
    <property type="term" value="F:ATP binding"/>
    <property type="evidence" value="ECO:0007669"/>
    <property type="project" value="UniProtKB-KW"/>
</dbReference>
<keyword evidence="4" id="KW-0997">Cell inner membrane</keyword>
<sequence>MALKPRAKDAGSEDALAISLEGISRTYPGAESSALIDVSLKIEAGEFVSVVGPSGSGKSTLLNIMGLLDRASSGRIAIRGQVVESASERSLDRMRLHLIGFVFQSSNVLGDESVISNAAIGLRVQGVPMDARAAIALDALKFVGLEHKYGSQAKLLSGGERQRLAIARAIATQPRIILADEPTGNLDSNNSRRIIEYLRKLNSEGVTVIVITHDSEVANQADRRIQIRDGRITSDVGTHSHPKRPSQISAHAEPTLARKRQSWVSCFVRSLVDDWGDALNALSTRTLRTMLLILAFAIAIGGMTGALGISSTTSNAINNRLAIAAQERLAITVGDGPSVLRDDFDELRAGVDRITRVPHVVGASFVYSAVPADVRITRVGPSDPEPETPLSLHSSSKDYFKDFDIKLIPQNSRSAFDDPRAGPLAVVSMKAATALNIPFSQKTGPVAGASIWIEDRLVPVVGVFDPGTNFPEYSNSVFVDASIMRAVSRADLKIQVRTEKGFSGAIAQVAPLAYSPSDPGKARVDVTADIQSIRQGVSNDLGSLIALLSLVLILLAIITAASSMYLTVQNRSAEIALRRAIGSSRWLICRSFILEGFIVGITAGSLGGVIGTITTLSVSWIQAWPPVLPSGLWLVGILLGTATGIVSAIYPAWVASRKDPAIAIRG</sequence>
<dbReference type="PROSITE" id="PS50893">
    <property type="entry name" value="ABC_TRANSPORTER_2"/>
    <property type="match status" value="1"/>
</dbReference>
<comment type="similarity">
    <text evidence="10">Belongs to the ABC-4 integral membrane protein family.</text>
</comment>
<evidence type="ECO:0000256" key="6">
    <source>
        <dbReference type="ARBA" id="ARBA00022741"/>
    </source>
</evidence>